<dbReference type="SMART" id="SM00849">
    <property type="entry name" value="Lactamase_B"/>
    <property type="match status" value="1"/>
</dbReference>
<feature type="transmembrane region" description="Helical" evidence="6">
    <location>
        <begin position="237"/>
        <end position="257"/>
    </location>
</feature>
<dbReference type="GO" id="GO:0030420">
    <property type="term" value="P:establishment of competence for transformation"/>
    <property type="evidence" value="ECO:0007669"/>
    <property type="project" value="InterPro"/>
</dbReference>
<dbReference type="NCBIfam" id="TIGR00360">
    <property type="entry name" value="ComEC_N-term"/>
    <property type="match status" value="1"/>
</dbReference>
<dbReference type="CDD" id="cd07731">
    <property type="entry name" value="ComA-like_MBL-fold"/>
    <property type="match status" value="1"/>
</dbReference>
<keyword evidence="2" id="KW-1003">Cell membrane</keyword>
<name>A0A7X2TLJ6_9FIRM</name>
<organism evidence="8 9">
    <name type="scientific">Oliverpabstia intestinalis</name>
    <dbReference type="NCBI Taxonomy" id="2606633"/>
    <lineage>
        <taxon>Bacteria</taxon>
        <taxon>Bacillati</taxon>
        <taxon>Bacillota</taxon>
        <taxon>Clostridia</taxon>
        <taxon>Lachnospirales</taxon>
        <taxon>Lachnospiraceae</taxon>
        <taxon>Oliverpabstia</taxon>
    </lineage>
</organism>
<evidence type="ECO:0000313" key="9">
    <source>
        <dbReference type="Proteomes" id="UP000440513"/>
    </source>
</evidence>
<feature type="domain" description="Metallo-beta-lactamase" evidence="7">
    <location>
        <begin position="513"/>
        <end position="714"/>
    </location>
</feature>
<dbReference type="NCBIfam" id="TIGR00361">
    <property type="entry name" value="ComEC_Rec2"/>
    <property type="match status" value="1"/>
</dbReference>
<keyword evidence="5 6" id="KW-0472">Membrane</keyword>
<evidence type="ECO:0000313" key="8">
    <source>
        <dbReference type="EMBL" id="MST66367.1"/>
    </source>
</evidence>
<dbReference type="SUPFAM" id="SSF56281">
    <property type="entry name" value="Metallo-hydrolase/oxidoreductase"/>
    <property type="match status" value="1"/>
</dbReference>
<accession>A0A7X2TLJ6</accession>
<keyword evidence="9" id="KW-1185">Reference proteome</keyword>
<feature type="transmembrane region" description="Helical" evidence="6">
    <location>
        <begin position="449"/>
        <end position="468"/>
    </location>
</feature>
<dbReference type="Proteomes" id="UP000440513">
    <property type="component" value="Unassembled WGS sequence"/>
</dbReference>
<feature type="transmembrane region" description="Helical" evidence="6">
    <location>
        <begin position="16"/>
        <end position="37"/>
    </location>
</feature>
<dbReference type="Pfam" id="PF03772">
    <property type="entry name" value="Competence"/>
    <property type="match status" value="1"/>
</dbReference>
<evidence type="ECO:0000256" key="6">
    <source>
        <dbReference type="SAM" id="Phobius"/>
    </source>
</evidence>
<dbReference type="Gene3D" id="3.60.15.10">
    <property type="entry name" value="Ribonuclease Z/Hydroxyacylglutathione hydrolase-like"/>
    <property type="match status" value="1"/>
</dbReference>
<feature type="transmembrane region" description="Helical" evidence="6">
    <location>
        <begin position="204"/>
        <end position="231"/>
    </location>
</feature>
<keyword evidence="4 6" id="KW-1133">Transmembrane helix</keyword>
<evidence type="ECO:0000259" key="7">
    <source>
        <dbReference type="SMART" id="SM00849"/>
    </source>
</evidence>
<reference evidence="8 9" key="1">
    <citation type="submission" date="2019-08" db="EMBL/GenBank/DDBJ databases">
        <title>In-depth cultivation of the pig gut microbiome towards novel bacterial diversity and tailored functional studies.</title>
        <authorList>
            <person name="Wylensek D."/>
            <person name="Hitch T.C.A."/>
            <person name="Clavel T."/>
        </authorList>
    </citation>
    <scope>NUCLEOTIDE SEQUENCE [LARGE SCALE GENOMIC DNA]</scope>
    <source>
        <strain evidence="8 9">BSM-380-WT-5A</strain>
    </source>
</reference>
<dbReference type="InterPro" id="IPR001279">
    <property type="entry name" value="Metallo-B-lactamas"/>
</dbReference>
<keyword evidence="3 6" id="KW-0812">Transmembrane</keyword>
<evidence type="ECO:0000256" key="1">
    <source>
        <dbReference type="ARBA" id="ARBA00004651"/>
    </source>
</evidence>
<gene>
    <name evidence="8" type="ORF">FYJ57_06400</name>
</gene>
<protein>
    <submittedName>
        <fullName evidence="8">DNA internalization-related competence protein ComEC/Rec2</fullName>
    </submittedName>
</protein>
<dbReference type="InterPro" id="IPR004797">
    <property type="entry name" value="Competence_ComEC/Rec2"/>
</dbReference>
<comment type="caution">
    <text evidence="8">The sequence shown here is derived from an EMBL/GenBank/DDBJ whole genome shotgun (WGS) entry which is preliminary data.</text>
</comment>
<dbReference type="InterPro" id="IPR052159">
    <property type="entry name" value="Competence_DNA_uptake"/>
</dbReference>
<evidence type="ECO:0000256" key="5">
    <source>
        <dbReference type="ARBA" id="ARBA00023136"/>
    </source>
</evidence>
<dbReference type="InterPro" id="IPR036866">
    <property type="entry name" value="RibonucZ/Hydroxyglut_hydro"/>
</dbReference>
<dbReference type="InterPro" id="IPR035681">
    <property type="entry name" value="ComA-like_MBL"/>
</dbReference>
<evidence type="ECO:0000256" key="4">
    <source>
        <dbReference type="ARBA" id="ARBA00022989"/>
    </source>
</evidence>
<comment type="subcellular location">
    <subcellularLocation>
        <location evidence="1">Cell membrane</location>
        <topology evidence="1">Multi-pass membrane protein</topology>
    </subcellularLocation>
</comment>
<dbReference type="Pfam" id="PF00753">
    <property type="entry name" value="Lactamase_B"/>
    <property type="match status" value="1"/>
</dbReference>
<dbReference type="EMBL" id="VUMS01000009">
    <property type="protein sequence ID" value="MST66367.1"/>
    <property type="molecule type" value="Genomic_DNA"/>
</dbReference>
<dbReference type="InterPro" id="IPR004477">
    <property type="entry name" value="ComEC_N"/>
</dbReference>
<dbReference type="GO" id="GO:0005886">
    <property type="term" value="C:plasma membrane"/>
    <property type="evidence" value="ECO:0007669"/>
    <property type="project" value="UniProtKB-SubCell"/>
</dbReference>
<evidence type="ECO:0000256" key="3">
    <source>
        <dbReference type="ARBA" id="ARBA00022692"/>
    </source>
</evidence>
<dbReference type="AlphaFoldDB" id="A0A7X2TLJ6"/>
<feature type="transmembrane region" description="Helical" evidence="6">
    <location>
        <begin position="278"/>
        <end position="298"/>
    </location>
</feature>
<feature type="transmembrane region" description="Helical" evidence="6">
    <location>
        <begin position="480"/>
        <end position="500"/>
    </location>
</feature>
<proteinExistence type="predicted"/>
<evidence type="ECO:0000256" key="2">
    <source>
        <dbReference type="ARBA" id="ARBA00022475"/>
    </source>
</evidence>
<dbReference type="PANTHER" id="PTHR30619:SF7">
    <property type="entry name" value="BETA-LACTAMASE DOMAIN PROTEIN"/>
    <property type="match status" value="1"/>
</dbReference>
<dbReference type="PANTHER" id="PTHR30619">
    <property type="entry name" value="DNA INTERNALIZATION/COMPETENCE PROTEIN COMEC/REC2"/>
    <property type="match status" value="1"/>
</dbReference>
<sequence>MGERRRGLTGKRPLCLLFAGLILIILVTDWCGGSWIWKSPAGKKPWQWAEQEQKVQAEGVVYRIEKTTRTVIYLKKAILIRSGSTKNYPIRNIKCTGKEEKINSLREGMHVRLEGMLVLPELPRNPGQFNRRIYESGKKIDFYLENPTVLEVKEQRSGVREVVEIWKTEMMNRCEKIYPDAEAGILEAMLFGEKRELSGDIKELYQAAGISHVLVISGLHISLLALAVAGILRRLGFPMPIWVILSVGVLAGYGILIGQPTTAVRALLMFFVLQGARLLGRSYDLLSALAFAGILMLLDNPDLILDGGCRLSFCAVIGVGWYVSEKNKIFRSIGEKEKRKNRGKGGKGSSAGAILENIRAGWYLWLFTLPVMLDTFYQVSVVGILWNLVAIPLLPVIIASGGLGVVLAGWNIFLGSLAGSPAYGMLQLYQEIGNISEKLPVGMWTPGQPSKPVIAGYYLVIFLLVLVEKQLIKREKRWKIFPGMELCSMLLLLLLMAHPWQQREKITFLDVGQGDASLLQSGGQTLLLDGGSTSQKNVGTYVILPYIKQQGISCLEAVVLTHTDQDHINGVTEVLEEGKKGWLTVKNLMYPYWMEGTEQGKQLKKLAEEAGASCRKIRAGDRLTIGKAEAVVLYPKEQEKIAEPNAGSLVLFWKWEGVRAMFTGDLPEEKERELLQNLPACEILQVGHHGSATSTCREFLEQVQPSLAVISCAMKNRYGHPSPDTVDRLKKTGCEIRYTMKSGAITIRKRGREVLVTEYLEHVAGHGVNSN</sequence>